<evidence type="ECO:0000256" key="1">
    <source>
        <dbReference type="ARBA" id="ARBA00009986"/>
    </source>
</evidence>
<evidence type="ECO:0000259" key="7">
    <source>
        <dbReference type="Pfam" id="PF00171"/>
    </source>
</evidence>
<dbReference type="EC" id="1.2.1.3" evidence="3"/>
<dbReference type="Pfam" id="PF00171">
    <property type="entry name" value="Aldedh"/>
    <property type="match status" value="1"/>
</dbReference>
<comment type="catalytic activity">
    <reaction evidence="4">
        <text>an aldehyde + NAD(+) + H2O = a carboxylate + NADH + 2 H(+)</text>
        <dbReference type="Rhea" id="RHEA:16185"/>
        <dbReference type="ChEBI" id="CHEBI:15377"/>
        <dbReference type="ChEBI" id="CHEBI:15378"/>
        <dbReference type="ChEBI" id="CHEBI:17478"/>
        <dbReference type="ChEBI" id="CHEBI:29067"/>
        <dbReference type="ChEBI" id="CHEBI:57540"/>
        <dbReference type="ChEBI" id="CHEBI:57945"/>
        <dbReference type="EC" id="1.2.1.3"/>
    </reaction>
</comment>
<dbReference type="RefSeq" id="WP_085324423.1">
    <property type="nucleotide sequence ID" value="NZ_NCXP01000006.1"/>
</dbReference>
<gene>
    <name evidence="8" type="ORF">B8W66_07575</name>
</gene>
<evidence type="ECO:0000256" key="5">
    <source>
        <dbReference type="PROSITE-ProRule" id="PRU10007"/>
    </source>
</evidence>
<evidence type="ECO:0000256" key="2">
    <source>
        <dbReference type="ARBA" id="ARBA00023002"/>
    </source>
</evidence>
<protein>
    <recommendedName>
        <fullName evidence="3">aldehyde dehydrogenase (NAD(+))</fullName>
        <ecNumber evidence="3">1.2.1.3</ecNumber>
    </recommendedName>
</protein>
<evidence type="ECO:0000313" key="9">
    <source>
        <dbReference type="Proteomes" id="UP000193247"/>
    </source>
</evidence>
<feature type="active site" evidence="5">
    <location>
        <position position="256"/>
    </location>
</feature>
<feature type="domain" description="Aldehyde dehydrogenase" evidence="7">
    <location>
        <begin position="19"/>
        <end position="479"/>
    </location>
</feature>
<dbReference type="PANTHER" id="PTHR42804:SF1">
    <property type="entry name" value="ALDEHYDE DEHYDROGENASE-RELATED"/>
    <property type="match status" value="1"/>
</dbReference>
<dbReference type="InterPro" id="IPR016160">
    <property type="entry name" value="Ald_DH_CS_CYS"/>
</dbReference>
<organism evidence="8 9">
    <name type="scientific">Mycobacterium decipiens</name>
    <dbReference type="NCBI Taxonomy" id="1430326"/>
    <lineage>
        <taxon>Bacteria</taxon>
        <taxon>Bacillati</taxon>
        <taxon>Actinomycetota</taxon>
        <taxon>Actinomycetes</taxon>
        <taxon>Mycobacteriales</taxon>
        <taxon>Mycobacteriaceae</taxon>
        <taxon>Mycobacterium</taxon>
    </lineage>
</organism>
<keyword evidence="9" id="KW-1185">Reference proteome</keyword>
<evidence type="ECO:0000256" key="6">
    <source>
        <dbReference type="RuleBase" id="RU003345"/>
    </source>
</evidence>
<evidence type="ECO:0000256" key="3">
    <source>
        <dbReference type="ARBA" id="ARBA00024226"/>
    </source>
</evidence>
<dbReference type="Proteomes" id="UP000193247">
    <property type="component" value="Unassembled WGS sequence"/>
</dbReference>
<dbReference type="PANTHER" id="PTHR42804">
    <property type="entry name" value="ALDEHYDE DEHYDROGENASE"/>
    <property type="match status" value="1"/>
</dbReference>
<evidence type="ECO:0000256" key="4">
    <source>
        <dbReference type="ARBA" id="ARBA00049194"/>
    </source>
</evidence>
<name>A0A1X2LWP7_9MYCO</name>
<dbReference type="InterPro" id="IPR016163">
    <property type="entry name" value="Ald_DH_C"/>
</dbReference>
<dbReference type="InterPro" id="IPR016161">
    <property type="entry name" value="Ald_DH/histidinol_DH"/>
</dbReference>
<dbReference type="FunFam" id="3.40.605.10:FF:000007">
    <property type="entry name" value="NAD/NADP-dependent betaine aldehyde dehydrogenase"/>
    <property type="match status" value="1"/>
</dbReference>
<dbReference type="SUPFAM" id="SSF53720">
    <property type="entry name" value="ALDH-like"/>
    <property type="match status" value="1"/>
</dbReference>
<dbReference type="InterPro" id="IPR029510">
    <property type="entry name" value="Ald_DH_CS_GLU"/>
</dbReference>
<dbReference type="PROSITE" id="PS00070">
    <property type="entry name" value="ALDEHYDE_DEHYDR_CYS"/>
    <property type="match status" value="1"/>
</dbReference>
<dbReference type="AlphaFoldDB" id="A0A1X2LWP7"/>
<sequence>MTENPEHHSYDELFIGGGWRKPAAADRLTVISPHSEEPIGHAPVAGLDEVDAAVAAARQAFDHGPWPRLEPQERMRKIEELAAIYARHLDEMADLITAEMGSPRSFSRLGQAAGAASLIHLTLAAARDFGWTERRHGVLGEVHLRRAPVGVVGAIVPWNVPQFLIMPKLIPALIAGCTVIVKPAPETPLDALWLAEMIGQVDLPDGVVSVLTGGPSVGAALVRHPGVDKIAFTGSTATGRRIAALCGEQLKRVSLELGGKSAAIILDDADIDKTVAALKTAGLMNNGQACVAQTRILVSERRHDDVVDALAEMMSALRVGDPADEATDIGPLVTRRQQHRVQDYIRCGEGDGARIVVGGWDNPAGRGWYVRPTLFTDATNDMRIAREEIFGPVLTVLTYRDEDDAVRIANDSDYGLAGSVWTADSAHGLEVAARVRAGTYGINMYTLDISTPFGGFKQSGIGREFGPEGLGEYVELQTVLCKGKMPPVKGIREPAG</sequence>
<dbReference type="EMBL" id="NCXP01000006">
    <property type="protein sequence ID" value="OSC41593.1"/>
    <property type="molecule type" value="Genomic_DNA"/>
</dbReference>
<dbReference type="STRING" id="1430326.B8W66_07575"/>
<dbReference type="GO" id="GO:0004029">
    <property type="term" value="F:aldehyde dehydrogenase (NAD+) activity"/>
    <property type="evidence" value="ECO:0007669"/>
    <property type="project" value="UniProtKB-EC"/>
</dbReference>
<dbReference type="InterPro" id="IPR016162">
    <property type="entry name" value="Ald_DH_N"/>
</dbReference>
<comment type="similarity">
    <text evidence="1 6">Belongs to the aldehyde dehydrogenase family.</text>
</comment>
<dbReference type="Gene3D" id="3.40.309.10">
    <property type="entry name" value="Aldehyde Dehydrogenase, Chain A, domain 2"/>
    <property type="match status" value="1"/>
</dbReference>
<evidence type="ECO:0000313" key="8">
    <source>
        <dbReference type="EMBL" id="OSC41593.1"/>
    </source>
</evidence>
<dbReference type="InterPro" id="IPR015590">
    <property type="entry name" value="Aldehyde_DH_dom"/>
</dbReference>
<comment type="caution">
    <text evidence="8">The sequence shown here is derived from an EMBL/GenBank/DDBJ whole genome shotgun (WGS) entry which is preliminary data.</text>
</comment>
<dbReference type="FunFam" id="3.40.309.10:FF:000012">
    <property type="entry name" value="Betaine aldehyde dehydrogenase"/>
    <property type="match status" value="1"/>
</dbReference>
<keyword evidence="2 6" id="KW-0560">Oxidoreductase</keyword>
<proteinExistence type="inferred from homology"/>
<reference evidence="8 9" key="1">
    <citation type="submission" date="2017-04" db="EMBL/GenBank/DDBJ databases">
        <title>The new phylogeny of genus Mycobacterium.</title>
        <authorList>
            <person name="Tortoli E."/>
            <person name="Trovato A."/>
            <person name="Cirillo D.M."/>
        </authorList>
    </citation>
    <scope>NUCLEOTIDE SEQUENCE [LARGE SCALE GENOMIC DNA]</scope>
    <source>
        <strain evidence="8 9">TBL 1200985</strain>
    </source>
</reference>
<dbReference type="Gene3D" id="3.40.605.10">
    <property type="entry name" value="Aldehyde Dehydrogenase, Chain A, domain 1"/>
    <property type="match status" value="1"/>
</dbReference>
<accession>A0A1X2LWP7</accession>
<dbReference type="OrthoDB" id="6882680at2"/>
<dbReference type="PROSITE" id="PS00687">
    <property type="entry name" value="ALDEHYDE_DEHYDR_GLU"/>
    <property type="match status" value="1"/>
</dbReference>
<dbReference type="CDD" id="cd07139">
    <property type="entry name" value="ALDH_AldA-Rv0768"/>
    <property type="match status" value="1"/>
</dbReference>